<evidence type="ECO:0000313" key="4">
    <source>
        <dbReference type="Proteomes" id="UP000189956"/>
    </source>
</evidence>
<keyword evidence="1 2" id="KW-0732">Signal</keyword>
<name>A0A1T4LJF9_PORCN</name>
<dbReference type="InterPro" id="IPR029046">
    <property type="entry name" value="LolA/LolB/LppX"/>
</dbReference>
<evidence type="ECO:0000313" key="3">
    <source>
        <dbReference type="EMBL" id="SJZ54835.1"/>
    </source>
</evidence>
<dbReference type="Pfam" id="PF16584">
    <property type="entry name" value="LolA_2"/>
    <property type="match status" value="1"/>
</dbReference>
<feature type="signal peptide" evidence="2">
    <location>
        <begin position="1"/>
        <end position="21"/>
    </location>
</feature>
<evidence type="ECO:0000256" key="2">
    <source>
        <dbReference type="SAM" id="SignalP"/>
    </source>
</evidence>
<evidence type="ECO:0000256" key="1">
    <source>
        <dbReference type="ARBA" id="ARBA00022729"/>
    </source>
</evidence>
<dbReference type="InterPro" id="IPR004564">
    <property type="entry name" value="OM_lipoprot_carrier_LolA-like"/>
</dbReference>
<sequence>MIRSLLIGFLLSVTMALTAPAQSAHSPIQQAIAKLDSSKGLCIEFDMILPGNQDEETIHGTYYALKNKFYIETSELKAWYNGKELWIYLYQNGEINLSHPETEEIIEINPLLELPRIFSEEYNSTVSNTSVGHSILAKPQKKNRKSIEHVIIRGNKKNPIKTIEVKEKGINNKITIQVKSVKQNINITPDTFIYTSDKEPNVKVIDLR</sequence>
<protein>
    <submittedName>
        <fullName evidence="3">Outer membrane lipoprotein-sorting protein</fullName>
    </submittedName>
</protein>
<feature type="chain" id="PRO_5010538290" evidence="2">
    <location>
        <begin position="22"/>
        <end position="208"/>
    </location>
</feature>
<keyword evidence="3" id="KW-0449">Lipoprotein</keyword>
<organism evidence="3 4">
    <name type="scientific">Porphyromonas cangingivalis</name>
    <dbReference type="NCBI Taxonomy" id="36874"/>
    <lineage>
        <taxon>Bacteria</taxon>
        <taxon>Pseudomonadati</taxon>
        <taxon>Bacteroidota</taxon>
        <taxon>Bacteroidia</taxon>
        <taxon>Bacteroidales</taxon>
        <taxon>Porphyromonadaceae</taxon>
        <taxon>Porphyromonas</taxon>
    </lineage>
</organism>
<proteinExistence type="predicted"/>
<dbReference type="CDD" id="cd16325">
    <property type="entry name" value="LolA"/>
    <property type="match status" value="1"/>
</dbReference>
<dbReference type="Proteomes" id="UP000189956">
    <property type="component" value="Unassembled WGS sequence"/>
</dbReference>
<reference evidence="3 4" key="1">
    <citation type="submission" date="2017-02" db="EMBL/GenBank/DDBJ databases">
        <authorList>
            <person name="Peterson S.W."/>
        </authorList>
    </citation>
    <scope>NUCLEOTIDE SEQUENCE [LARGE SCALE GENOMIC DNA]</scope>
    <source>
        <strain evidence="3 4">ATCC 700135</strain>
    </source>
</reference>
<dbReference type="RefSeq" id="WP_036854174.1">
    <property type="nucleotide sequence ID" value="NZ_FUWL01000008.1"/>
</dbReference>
<dbReference type="SUPFAM" id="SSF89392">
    <property type="entry name" value="Prokaryotic lipoproteins and lipoprotein localization factors"/>
    <property type="match status" value="1"/>
</dbReference>
<dbReference type="Gene3D" id="2.50.20.10">
    <property type="entry name" value="Lipoprotein localisation LolA/LolB/LppX"/>
    <property type="match status" value="1"/>
</dbReference>
<gene>
    <name evidence="3" type="ORF">SAMN02745205_01156</name>
</gene>
<dbReference type="AlphaFoldDB" id="A0A1T4LJF9"/>
<accession>A0A1T4LJF9</accession>
<dbReference type="EMBL" id="FUWL01000008">
    <property type="protein sequence ID" value="SJZ54835.1"/>
    <property type="molecule type" value="Genomic_DNA"/>
</dbReference>